<name>A0A432YQQ8_9GAMM</name>
<evidence type="ECO:0000313" key="2">
    <source>
        <dbReference type="EMBL" id="RUO63654.1"/>
    </source>
</evidence>
<dbReference type="OrthoDB" id="6313756at2"/>
<organism evidence="2 3">
    <name type="scientific">Pseudidiomarina insulisalsae</name>
    <dbReference type="NCBI Taxonomy" id="575789"/>
    <lineage>
        <taxon>Bacteria</taxon>
        <taxon>Pseudomonadati</taxon>
        <taxon>Pseudomonadota</taxon>
        <taxon>Gammaproteobacteria</taxon>
        <taxon>Alteromonadales</taxon>
        <taxon>Idiomarinaceae</taxon>
        <taxon>Pseudidiomarina</taxon>
    </lineage>
</organism>
<protein>
    <submittedName>
        <fullName evidence="2">Uncharacterized protein</fullName>
    </submittedName>
</protein>
<evidence type="ECO:0000313" key="3">
    <source>
        <dbReference type="Proteomes" id="UP000288259"/>
    </source>
</evidence>
<feature type="signal peptide" evidence="1">
    <location>
        <begin position="1"/>
        <end position="22"/>
    </location>
</feature>
<dbReference type="RefSeq" id="WP_126753363.1">
    <property type="nucleotide sequence ID" value="NZ_PIPY01000001.1"/>
</dbReference>
<dbReference type="Proteomes" id="UP000288259">
    <property type="component" value="Unassembled WGS sequence"/>
</dbReference>
<dbReference type="EMBL" id="PIPY01000001">
    <property type="protein sequence ID" value="RUO63654.1"/>
    <property type="molecule type" value="Genomic_DNA"/>
</dbReference>
<feature type="chain" id="PRO_5019244871" evidence="1">
    <location>
        <begin position="23"/>
        <end position="1480"/>
    </location>
</feature>
<evidence type="ECO:0000256" key="1">
    <source>
        <dbReference type="SAM" id="SignalP"/>
    </source>
</evidence>
<keyword evidence="3" id="KW-1185">Reference proteome</keyword>
<reference evidence="3" key="1">
    <citation type="journal article" date="2018" name="Front. Microbiol.">
        <title>Genome-Based Analysis Reveals the Taxonomy and Diversity of the Family Idiomarinaceae.</title>
        <authorList>
            <person name="Liu Y."/>
            <person name="Lai Q."/>
            <person name="Shao Z."/>
        </authorList>
    </citation>
    <scope>NUCLEOTIDE SEQUENCE [LARGE SCALE GENOMIC DNA]</scope>
    <source>
        <strain evidence="3">CVS-6</strain>
    </source>
</reference>
<sequence>MMRVVSCVLMLLVTLIAPASLAQPFTRMLWYEVTSESRQDLDSDTATVFSVPASRWWRLRVQHKERDSHPATAPELWSSAGEGVLIGHQPVDAHHSPDYTDYFYQPNTFQPRRLWLTSDATSNAHVRVFHSATEAIPSHTDDAQIVFNEDYDSVTLRRNEGFEAHDYQVLEAGQDYVKAFAEPGLYHLELRIPWYAHYQLREVVALRATGASAGSGRELRYAAQLDTESTYKGSSDATPELLSRALFVPFYVREAEQEIRVQVDRYAYLRWLAVDTTEQFLFAHNAPRETAQAQLRQAAHEPSAPVTTTFYRALPPQAPLPITAFVPLTGELKHDDARETFLPTPSQPTREPEYYYQLSAGQSATFVLPQQTENAPVRLALQHPKATGAVVVRSDSGETQHVRLQPDDALNDNLDERFNTSWQLDNGSVLALRSGSGQVQRTVTEFELPFHQPYRRLTVTNEGTHPTWVRLSYRNAQVVAPSEYQWLYLSDTSEALALRQALSSTSYVKAPALAGQSALQYEVTQQWRPRLQARAAQFAERYASAYFGNDTQLSAADFASIRDDLMTTFNVRLTTLADVYEHIMALGYNFTARQLLVDFAVSAKGDLQQQAEALLLALFTGHERWFDVEGYWAWRLYHRGDTEALSHIATSWQYQGREREAAQLAYLLGSETLATDWRTRPVTGWVKQPPQLSGNSREALIYNQDLQQYLSAFYLPGNEPVSMSLSAIPLNTTQQESAQAQPVRVKVTLYPKLPDTESTTSVTAAQKLLQQATITVNEQQYPMAIRLDRASESLSWAQDDDALVGLPQSFIFTLEPATAHQLQLQTEGFDAAVVVETVTEANATSVAPATSQLTLRLHEMALQQQYATLNDAQLKKLKADIQPQRISDEQQYLIDRLLADYSWQRLDTVSASNGIAFLESDRWQPTAPWWQLRQALMLSEVAAGERRLANDETAEIAVELSTPKQLTLELRKVAELTAPASPVPVRIATPAGEHQVRVPEQGYRQTLYLEAGRQLVSLSYAAPSEAMVLYRLLDEDGVSVLPPTSVKTFRASAEQPIELFVPGNNLLRIDQYQQRGGEASHRYQWFAEDTFFNVRHEQDEPGEFSYYRFFIWQQQPQRTMTPALPAEFTGVSSAPPSAAPTIWPVDPQRTVSADTLYELGEQEDGSWGFELGARARNNFDEDIRSAREEFIDARWNYRRHLPDWDSYWHSSLQWRDHNSTQLQTLVSQNELYWMPNKYFDAEANLDLYYQADAPTSDVEGAWAAYASLSGRWKYYWNHRTRNELELSVYGRDSSEQATPATPIDDDIVTRYKLNHRYGLSVRDQFSYHPWLDTRVHLSAQLRFNEFDDGQLLDQWSVETGWRQYYQPWRFGVDVRYRRYLQDDHRVRGLSAMQLGFSVDYELWQTRGSLWQFSFDLRHDMNRNSTGAYLGISWNATDGQGYDDFAPNNLLFAPLRQRHSLTEIDTNDITINDPWEAAGDD</sequence>
<accession>A0A432YQQ8</accession>
<keyword evidence="1" id="KW-0732">Signal</keyword>
<proteinExistence type="predicted"/>
<comment type="caution">
    <text evidence="2">The sequence shown here is derived from an EMBL/GenBank/DDBJ whole genome shotgun (WGS) entry which is preliminary data.</text>
</comment>
<gene>
    <name evidence="2" type="ORF">CWI71_00895</name>
</gene>